<comment type="function">
    <text evidence="1">Nitronate monooxygenase that uses molecular oxygen to catalyze the oxidative denitrification of alkyl nitronates. Acts on propionate 3-nitronate (P3N), the presumed physiological substrate. Probably functions in the detoxification of P3N, a metabolic poison produced by plants and fungi as a defense mechanism.</text>
</comment>
<sequence length="325" mass="35573">MKDKNRIIDILKIKYPIVQAAMNWITDANMVAAVSNAGGMGVLGPNAGAKFEGNERISTEERYRNEFRKIKALTDKPFGVNVFLPEDGNTEMEAYSEKIIDIAFEEGVNIFVTVGQVNKKLVKQMKKHNGIWVHRELTPTPEAARLAESAGADIIIATGYDEGGWIPQNKIGTFSIVPTIVDSVQIPVMATGGINDIRGVRAAFALGAEGVYVGTRFILSHECPASDVCKQDIIQTKAKDLVFVSGTQRSTPHKFARELARLYEDGMSTAELDEKISQIDGLRPGMLEGNLEEGIVSVNTVIDLIKDVKSCESIVKELIADFISE</sequence>
<dbReference type="GO" id="GO:0018580">
    <property type="term" value="F:nitronate monooxygenase activity"/>
    <property type="evidence" value="ECO:0007669"/>
    <property type="project" value="InterPro"/>
</dbReference>
<evidence type="ECO:0000313" key="6">
    <source>
        <dbReference type="EMBL" id="VYU36994.1"/>
    </source>
</evidence>
<dbReference type="SUPFAM" id="SSF51412">
    <property type="entry name" value="Inosine monophosphate dehydrogenase (IMPDH)"/>
    <property type="match status" value="1"/>
</dbReference>
<evidence type="ECO:0000256" key="3">
    <source>
        <dbReference type="ARBA" id="ARBA00022630"/>
    </source>
</evidence>
<dbReference type="InterPro" id="IPR013785">
    <property type="entry name" value="Aldolase_TIM"/>
</dbReference>
<keyword evidence="4" id="KW-0288">FMN</keyword>
<evidence type="ECO:0000256" key="1">
    <source>
        <dbReference type="ARBA" id="ARBA00003535"/>
    </source>
</evidence>
<keyword evidence="5 6" id="KW-0560">Oxidoreductase</keyword>
<dbReference type="Gene3D" id="3.20.20.70">
    <property type="entry name" value="Aldolase class I"/>
    <property type="match status" value="1"/>
</dbReference>
<organism evidence="6">
    <name type="scientific">Veillonella ratti</name>
    <dbReference type="NCBI Taxonomy" id="103892"/>
    <lineage>
        <taxon>Bacteria</taxon>
        <taxon>Bacillati</taxon>
        <taxon>Bacillota</taxon>
        <taxon>Negativicutes</taxon>
        <taxon>Veillonellales</taxon>
        <taxon>Veillonellaceae</taxon>
        <taxon>Veillonella</taxon>
    </lineage>
</organism>
<name>A0A6N3EAS4_9FIRM</name>
<dbReference type="Pfam" id="PF03060">
    <property type="entry name" value="NMO"/>
    <property type="match status" value="1"/>
</dbReference>
<dbReference type="PANTHER" id="PTHR32332:SF20">
    <property type="entry name" value="2-NITROPROPANE DIOXYGENASE-LIKE PROTEIN"/>
    <property type="match status" value="1"/>
</dbReference>
<evidence type="ECO:0000256" key="4">
    <source>
        <dbReference type="ARBA" id="ARBA00022643"/>
    </source>
</evidence>
<dbReference type="AlphaFoldDB" id="A0A6N3EAS4"/>
<reference evidence="6" key="1">
    <citation type="submission" date="2019-11" db="EMBL/GenBank/DDBJ databases">
        <authorList>
            <person name="Feng L."/>
        </authorList>
    </citation>
    <scope>NUCLEOTIDE SEQUENCE</scope>
    <source>
        <strain evidence="6">VrattiLFYP33</strain>
    </source>
</reference>
<dbReference type="RefSeq" id="WP_156705388.1">
    <property type="nucleotide sequence ID" value="NZ_CACRUX010000067.1"/>
</dbReference>
<gene>
    <name evidence="6" type="ORF">VRLFYP33_01860</name>
</gene>
<evidence type="ECO:0000256" key="5">
    <source>
        <dbReference type="ARBA" id="ARBA00023002"/>
    </source>
</evidence>
<keyword evidence="3" id="KW-0285">Flavoprotein</keyword>
<dbReference type="CDD" id="cd04730">
    <property type="entry name" value="NPD_like"/>
    <property type="match status" value="1"/>
</dbReference>
<dbReference type="InterPro" id="IPR004136">
    <property type="entry name" value="NMO"/>
</dbReference>
<evidence type="ECO:0000256" key="2">
    <source>
        <dbReference type="ARBA" id="ARBA00013457"/>
    </source>
</evidence>
<keyword evidence="6" id="KW-0503">Monooxygenase</keyword>
<accession>A0A6N3EAS4</accession>
<proteinExistence type="predicted"/>
<protein>
    <recommendedName>
        <fullName evidence="2">Probable nitronate monooxygenase</fullName>
    </recommendedName>
</protein>
<dbReference type="EMBL" id="CACRUX010000067">
    <property type="protein sequence ID" value="VYU36994.1"/>
    <property type="molecule type" value="Genomic_DNA"/>
</dbReference>
<dbReference type="PANTHER" id="PTHR32332">
    <property type="entry name" value="2-NITROPROPANE DIOXYGENASE"/>
    <property type="match status" value="1"/>
</dbReference>